<evidence type="ECO:0000256" key="3">
    <source>
        <dbReference type="ARBA" id="ARBA00012663"/>
    </source>
</evidence>
<comment type="similarity">
    <text evidence="2">Belongs to the glycosyl hydrolase 3 family.</text>
</comment>
<dbReference type="InterPro" id="IPR050226">
    <property type="entry name" value="NagZ_Beta-hexosaminidase"/>
</dbReference>
<feature type="region of interest" description="Disordered" evidence="6">
    <location>
        <begin position="18"/>
        <end position="55"/>
    </location>
</feature>
<dbReference type="EC" id="3.2.1.52" evidence="3"/>
<evidence type="ECO:0000313" key="10">
    <source>
        <dbReference type="Proteomes" id="UP001501074"/>
    </source>
</evidence>
<evidence type="ECO:0000256" key="4">
    <source>
        <dbReference type="ARBA" id="ARBA00022801"/>
    </source>
</evidence>
<keyword evidence="5" id="KW-0326">Glycosidase</keyword>
<evidence type="ECO:0000313" key="9">
    <source>
        <dbReference type="EMBL" id="GAA3616740.1"/>
    </source>
</evidence>
<dbReference type="Pfam" id="PF00933">
    <property type="entry name" value="Glyco_hydro_3"/>
    <property type="match status" value="1"/>
</dbReference>
<dbReference type="EMBL" id="BAAAZO010000006">
    <property type="protein sequence ID" value="GAA3616740.1"/>
    <property type="molecule type" value="Genomic_DNA"/>
</dbReference>
<reference evidence="10" key="1">
    <citation type="journal article" date="2019" name="Int. J. Syst. Evol. Microbiol.">
        <title>The Global Catalogue of Microorganisms (GCM) 10K type strain sequencing project: providing services to taxonomists for standard genome sequencing and annotation.</title>
        <authorList>
            <consortium name="The Broad Institute Genomics Platform"/>
            <consortium name="The Broad Institute Genome Sequencing Center for Infectious Disease"/>
            <person name="Wu L."/>
            <person name="Ma J."/>
        </authorList>
    </citation>
    <scope>NUCLEOTIDE SEQUENCE [LARGE SCALE GENOMIC DNA]</scope>
    <source>
        <strain evidence="10">JCM 16902</strain>
    </source>
</reference>
<proteinExistence type="inferred from homology"/>
<keyword evidence="10" id="KW-1185">Reference proteome</keyword>
<protein>
    <recommendedName>
        <fullName evidence="3">beta-N-acetylhexosaminidase</fullName>
        <ecNumber evidence="3">3.2.1.52</ecNumber>
    </recommendedName>
</protein>
<dbReference type="SUPFAM" id="SSF51445">
    <property type="entry name" value="(Trans)glycosidases"/>
    <property type="match status" value="1"/>
</dbReference>
<dbReference type="InterPro" id="IPR017853">
    <property type="entry name" value="GH"/>
</dbReference>
<keyword evidence="7" id="KW-0732">Signal</keyword>
<dbReference type="InterPro" id="IPR036962">
    <property type="entry name" value="Glyco_hydro_3_N_sf"/>
</dbReference>
<name>A0ABP6ZRC1_9ACTN</name>
<keyword evidence="4 9" id="KW-0378">Hydrolase</keyword>
<evidence type="ECO:0000259" key="8">
    <source>
        <dbReference type="Pfam" id="PF00933"/>
    </source>
</evidence>
<evidence type="ECO:0000256" key="5">
    <source>
        <dbReference type="ARBA" id="ARBA00023295"/>
    </source>
</evidence>
<sequence length="410" mass="42370">MGLTSAITLGLVLAGCSSGSSAASGSDAMTQPGATSTTDSRDLPQESVSPSPTVDPAVAQAAACVQSTVDALSPAGRAGQLVMAGTPLTNADSVVSVMKKNHLGSAFLHGRSSRSAAGLKREINRLPSVRAGSATIAPLVSIDQEGGAVQSLRGGRWGTLAKARVQGTWSTTRLSQKTEIWAKQLSRAGITMDLAPVADTVPSGTERRNPPIGVFGREYGTDTATVSRAVTTVTTALEKNAVIATVKHFPGLGRVTKNTDTSSGVVDTRTTANDTYLRPFQAGIDAGAGAVMISSATYRRIDPDNRAVFSSKVITGLLREQMGYQGVVMTDDVGAAKAVTDVAPGQRAVRFINAGGDLVLTVPSDQARAMMVAITKKAAVNRNFSKKVEASVTRVLTLKQKAGLLTCNEG</sequence>
<dbReference type="InterPro" id="IPR001764">
    <property type="entry name" value="Glyco_hydro_3_N"/>
</dbReference>
<evidence type="ECO:0000256" key="2">
    <source>
        <dbReference type="ARBA" id="ARBA00005336"/>
    </source>
</evidence>
<feature type="domain" description="Glycoside hydrolase family 3 N-terminal" evidence="8">
    <location>
        <begin position="79"/>
        <end position="398"/>
    </location>
</feature>
<feature type="compositionally biased region" description="Polar residues" evidence="6">
    <location>
        <begin position="27"/>
        <end position="38"/>
    </location>
</feature>
<feature type="signal peptide" evidence="7">
    <location>
        <begin position="1"/>
        <end position="22"/>
    </location>
</feature>
<organism evidence="9 10">
    <name type="scientific">Kineosporia mesophila</name>
    <dbReference type="NCBI Taxonomy" id="566012"/>
    <lineage>
        <taxon>Bacteria</taxon>
        <taxon>Bacillati</taxon>
        <taxon>Actinomycetota</taxon>
        <taxon>Actinomycetes</taxon>
        <taxon>Kineosporiales</taxon>
        <taxon>Kineosporiaceae</taxon>
        <taxon>Kineosporia</taxon>
    </lineage>
</organism>
<feature type="chain" id="PRO_5045392359" description="beta-N-acetylhexosaminidase" evidence="7">
    <location>
        <begin position="23"/>
        <end position="410"/>
    </location>
</feature>
<comment type="caution">
    <text evidence="9">The sequence shown here is derived from an EMBL/GenBank/DDBJ whole genome shotgun (WGS) entry which is preliminary data.</text>
</comment>
<dbReference type="PROSITE" id="PS00775">
    <property type="entry name" value="GLYCOSYL_HYDROL_F3"/>
    <property type="match status" value="1"/>
</dbReference>
<dbReference type="Proteomes" id="UP001501074">
    <property type="component" value="Unassembled WGS sequence"/>
</dbReference>
<accession>A0ABP6ZRC1</accession>
<gene>
    <name evidence="9" type="ORF">GCM10022223_36570</name>
</gene>
<evidence type="ECO:0000256" key="1">
    <source>
        <dbReference type="ARBA" id="ARBA00001231"/>
    </source>
</evidence>
<evidence type="ECO:0000256" key="6">
    <source>
        <dbReference type="SAM" id="MobiDB-lite"/>
    </source>
</evidence>
<dbReference type="Gene3D" id="3.20.20.300">
    <property type="entry name" value="Glycoside hydrolase, family 3, N-terminal domain"/>
    <property type="match status" value="1"/>
</dbReference>
<dbReference type="InterPro" id="IPR019800">
    <property type="entry name" value="Glyco_hydro_3_AS"/>
</dbReference>
<dbReference type="PANTHER" id="PTHR30480:SF13">
    <property type="entry name" value="BETA-HEXOSAMINIDASE"/>
    <property type="match status" value="1"/>
</dbReference>
<dbReference type="PANTHER" id="PTHR30480">
    <property type="entry name" value="BETA-HEXOSAMINIDASE-RELATED"/>
    <property type="match status" value="1"/>
</dbReference>
<evidence type="ECO:0000256" key="7">
    <source>
        <dbReference type="SAM" id="SignalP"/>
    </source>
</evidence>
<dbReference type="GO" id="GO:0016787">
    <property type="term" value="F:hydrolase activity"/>
    <property type="evidence" value="ECO:0007669"/>
    <property type="project" value="UniProtKB-KW"/>
</dbReference>
<comment type="catalytic activity">
    <reaction evidence="1">
        <text>Hydrolysis of terminal non-reducing N-acetyl-D-hexosamine residues in N-acetyl-beta-D-hexosaminides.</text>
        <dbReference type="EC" id="3.2.1.52"/>
    </reaction>
</comment>